<reference evidence="1 2" key="1">
    <citation type="submission" date="2015-06" db="EMBL/GenBank/DDBJ databases">
        <title>Comparative genome analysis of nirS-carrying Bradyrhizobium sp. strains.</title>
        <authorList>
            <person name="Ishii S."/>
            <person name="Jang J."/>
            <person name="Nishizawa T."/>
            <person name="Senoo K."/>
        </authorList>
    </citation>
    <scope>NUCLEOTIDE SEQUENCE [LARGE SCALE GENOMIC DNA]</scope>
    <source>
        <strain evidence="1 2">TSA1</strain>
    </source>
</reference>
<dbReference type="Gene3D" id="3.90.1200.10">
    <property type="match status" value="1"/>
</dbReference>
<comment type="caution">
    <text evidence="1">The sequence shown here is derived from an EMBL/GenBank/DDBJ whole genome shotgun (WGS) entry which is preliminary data.</text>
</comment>
<evidence type="ECO:0000313" key="2">
    <source>
        <dbReference type="Proteomes" id="UP000228930"/>
    </source>
</evidence>
<dbReference type="AlphaFoldDB" id="A0A2M6U9C8"/>
<dbReference type="PANTHER" id="PTHR39441">
    <property type="entry name" value="DUF2252 DOMAIN-CONTAINING PROTEIN"/>
    <property type="match status" value="1"/>
</dbReference>
<dbReference type="SUPFAM" id="SSF56112">
    <property type="entry name" value="Protein kinase-like (PK-like)"/>
    <property type="match status" value="1"/>
</dbReference>
<gene>
    <name evidence="1" type="ORF">TSA1_10885</name>
</gene>
<name>A0A2M6U9C8_9BRAD</name>
<dbReference type="RefSeq" id="WP_100176421.1">
    <property type="nucleotide sequence ID" value="NZ_LFJC01000003.1"/>
</dbReference>
<dbReference type="Proteomes" id="UP000228930">
    <property type="component" value="Unassembled WGS sequence"/>
</dbReference>
<dbReference type="EMBL" id="LFJC01000003">
    <property type="protein sequence ID" value="PIT01204.1"/>
    <property type="molecule type" value="Genomic_DNA"/>
</dbReference>
<dbReference type="Pfam" id="PF10009">
    <property type="entry name" value="DUF2252"/>
    <property type="match status" value="1"/>
</dbReference>
<sequence>MSILEDTEEYETWLRRQCEVVENDLAHKHERMRENAFAFLRATYYHWARRIETICPDLADAPSTLCVGDTHLENFGTWRDADGRWVWGVNDFDEAAVMPYAFDLVRLVASAELAPKLKIVGRDAVNAILEGYRAGLKQPRPALLDEQEIWIRHYVRCSDRCRRKFWKDVDGFKAATPSPSIRKLLVANLPDGAKDAAFFRRRAGGGSLGRPRFVVVATWRGGRVVREAKALVPSAWDWSHRKSSRRHRFLELSTGAYRAPDPYLDVEPDAKGTHFVFRRLSADSRKINLDDDAAGLRYEQLRAMGADLAAVHTGTGDVAAAITKDLKARRSDWLYKNARAAREATEGDFEVWRRISRKPSA</sequence>
<dbReference type="InterPro" id="IPR018721">
    <property type="entry name" value="DUF2252"/>
</dbReference>
<keyword evidence="2" id="KW-1185">Reference proteome</keyword>
<evidence type="ECO:0008006" key="3">
    <source>
        <dbReference type="Google" id="ProtNLM"/>
    </source>
</evidence>
<organism evidence="1 2">
    <name type="scientific">Bradyrhizobium nitroreducens</name>
    <dbReference type="NCBI Taxonomy" id="709803"/>
    <lineage>
        <taxon>Bacteria</taxon>
        <taxon>Pseudomonadati</taxon>
        <taxon>Pseudomonadota</taxon>
        <taxon>Alphaproteobacteria</taxon>
        <taxon>Hyphomicrobiales</taxon>
        <taxon>Nitrobacteraceae</taxon>
        <taxon>Bradyrhizobium</taxon>
    </lineage>
</organism>
<proteinExistence type="predicted"/>
<dbReference type="InterPro" id="IPR011009">
    <property type="entry name" value="Kinase-like_dom_sf"/>
</dbReference>
<evidence type="ECO:0000313" key="1">
    <source>
        <dbReference type="EMBL" id="PIT01204.1"/>
    </source>
</evidence>
<accession>A0A2M6U9C8</accession>
<dbReference type="PANTHER" id="PTHR39441:SF1">
    <property type="entry name" value="DUF2252 DOMAIN-CONTAINING PROTEIN"/>
    <property type="match status" value="1"/>
</dbReference>
<protein>
    <recommendedName>
        <fullName evidence="3">DUF2252 domain-containing protein</fullName>
    </recommendedName>
</protein>